<organism evidence="1">
    <name type="scientific">bioreactor metagenome</name>
    <dbReference type="NCBI Taxonomy" id="1076179"/>
    <lineage>
        <taxon>unclassified sequences</taxon>
        <taxon>metagenomes</taxon>
        <taxon>ecological metagenomes</taxon>
    </lineage>
</organism>
<sequence>MVRHAGIGHDRGRVRIGQHHLVPESAQRFARLSAGVIEFTRLSDDNRPRADNQHLPDVFPLCHMLLFLPDLHGTPPLELQSRIRIGERSAVGASFARDNLDWLHHRSGIPLLLEISVRKPEM</sequence>
<comment type="caution">
    <text evidence="1">The sequence shown here is derived from an EMBL/GenBank/DDBJ whole genome shotgun (WGS) entry which is preliminary data.</text>
</comment>
<accession>A0A645F8S0</accession>
<dbReference type="EMBL" id="VSSQ01055092">
    <property type="protein sequence ID" value="MPN08994.1"/>
    <property type="molecule type" value="Genomic_DNA"/>
</dbReference>
<evidence type="ECO:0000313" key="1">
    <source>
        <dbReference type="EMBL" id="MPN08994.1"/>
    </source>
</evidence>
<dbReference type="AlphaFoldDB" id="A0A645F8S0"/>
<protein>
    <submittedName>
        <fullName evidence="1">Uncharacterized protein</fullName>
    </submittedName>
</protein>
<name>A0A645F8S0_9ZZZZ</name>
<gene>
    <name evidence="1" type="ORF">SDC9_156282</name>
</gene>
<reference evidence="1" key="1">
    <citation type="submission" date="2019-08" db="EMBL/GenBank/DDBJ databases">
        <authorList>
            <person name="Kucharzyk K."/>
            <person name="Murdoch R.W."/>
            <person name="Higgins S."/>
            <person name="Loffler F."/>
        </authorList>
    </citation>
    <scope>NUCLEOTIDE SEQUENCE</scope>
</reference>
<proteinExistence type="predicted"/>